<dbReference type="PANTHER" id="PTHR30037">
    <property type="entry name" value="DNA-3-METHYLADENINE GLYCOSYLASE 1"/>
    <property type="match status" value="1"/>
</dbReference>
<dbReference type="InterPro" id="IPR052891">
    <property type="entry name" value="DNA-3mA_glycosylase"/>
</dbReference>
<dbReference type="SUPFAM" id="SSF48150">
    <property type="entry name" value="DNA-glycosylase"/>
    <property type="match status" value="1"/>
</dbReference>
<evidence type="ECO:0000313" key="2">
    <source>
        <dbReference type="Proteomes" id="UP001291687"/>
    </source>
</evidence>
<dbReference type="PANTHER" id="PTHR30037:SF4">
    <property type="entry name" value="DNA-3-METHYLADENINE GLYCOSYLASE I"/>
    <property type="match status" value="1"/>
</dbReference>
<dbReference type="Gene3D" id="1.10.340.30">
    <property type="entry name" value="Hypothetical protein, domain 2"/>
    <property type="match status" value="1"/>
</dbReference>
<dbReference type="Proteomes" id="UP001291687">
    <property type="component" value="Unassembled WGS sequence"/>
</dbReference>
<dbReference type="RefSeq" id="WP_322777519.1">
    <property type="nucleotide sequence ID" value="NZ_JARJFB010000191.1"/>
</dbReference>
<gene>
    <name evidence="1" type="ORF">Megvenef_01590</name>
</gene>
<evidence type="ECO:0000313" key="1">
    <source>
        <dbReference type="EMBL" id="MEA0971606.1"/>
    </source>
</evidence>
<dbReference type="Pfam" id="PF03352">
    <property type="entry name" value="Adenine_glyco"/>
    <property type="match status" value="1"/>
</dbReference>
<proteinExistence type="predicted"/>
<name>A0ABU5NEP9_9RICK</name>
<sequence length="210" mass="24647">MENQKKLIPSLVTFDTVESANVPKKRCAWVALDKPDYIDYHDHEWGVPVHDDNKHFEMLILEGAQAGLRWYTILKRREGYRKLFKQFDTDKVALMHDEELESILTNTSIIRNRLKVFAARKNARIFLTIQKEFGCFDDYIWQFVDGKPKLNSPKTMKDLPSRTAESDQLSKNLQKRGMSFVGSTIIYAYMQAIGMVNDHTEYCFKYHKNQ</sequence>
<protein>
    <submittedName>
        <fullName evidence="1">DNA-3-methyladenine glycosylase 1</fullName>
    </submittedName>
</protein>
<dbReference type="InterPro" id="IPR005019">
    <property type="entry name" value="Adenine_glyco"/>
</dbReference>
<dbReference type="InterPro" id="IPR011257">
    <property type="entry name" value="DNA_glycosylase"/>
</dbReference>
<dbReference type="EMBL" id="JARJFB010000191">
    <property type="protein sequence ID" value="MEA0971606.1"/>
    <property type="molecule type" value="Genomic_DNA"/>
</dbReference>
<comment type="caution">
    <text evidence="1">The sequence shown here is derived from an EMBL/GenBank/DDBJ whole genome shotgun (WGS) entry which is preliminary data.</text>
</comment>
<reference evidence="1 2" key="1">
    <citation type="submission" date="2023-03" db="EMBL/GenBank/DDBJ databases">
        <title>Host association and intracellularity evolved multiple times independently in the Rickettsiales.</title>
        <authorList>
            <person name="Castelli M."/>
            <person name="Nardi T."/>
            <person name="Gammuto L."/>
            <person name="Bellinzona G."/>
            <person name="Sabaneyeva E."/>
            <person name="Potekhin A."/>
            <person name="Serra V."/>
            <person name="Petroni G."/>
            <person name="Sassera D."/>
        </authorList>
    </citation>
    <scope>NUCLEOTIDE SEQUENCE [LARGE SCALE GENOMIC DNA]</scope>
    <source>
        <strain evidence="1 2">Sr 2-6</strain>
    </source>
</reference>
<organism evidence="1 2">
    <name type="scientific">Candidatus Megaera venefica</name>
    <dbReference type="NCBI Taxonomy" id="2055910"/>
    <lineage>
        <taxon>Bacteria</taxon>
        <taxon>Pseudomonadati</taxon>
        <taxon>Pseudomonadota</taxon>
        <taxon>Alphaproteobacteria</taxon>
        <taxon>Rickettsiales</taxon>
        <taxon>Rickettsiaceae</taxon>
        <taxon>Candidatus Megaera</taxon>
    </lineage>
</organism>
<keyword evidence="2" id="KW-1185">Reference proteome</keyword>
<accession>A0ABU5NEP9</accession>